<dbReference type="GO" id="GO:0035091">
    <property type="term" value="F:phosphatidylinositol binding"/>
    <property type="evidence" value="ECO:0007669"/>
    <property type="project" value="TreeGrafter"/>
</dbReference>
<dbReference type="InterPro" id="IPR053227">
    <property type="entry name" value="TRPL-trafficking_regulator"/>
</dbReference>
<dbReference type="GO" id="GO:0070300">
    <property type="term" value="F:phosphatidic acid binding"/>
    <property type="evidence" value="ECO:0007669"/>
    <property type="project" value="TreeGrafter"/>
</dbReference>
<dbReference type="AlphaFoldDB" id="A0A8B8ER40"/>
<evidence type="ECO:0000313" key="3">
    <source>
        <dbReference type="RefSeq" id="XP_022342416.1"/>
    </source>
</evidence>
<dbReference type="PANTHER" id="PTHR34932:SF1">
    <property type="entry name" value="TRPL TRANSLOCATION DEFECT PROTEIN 14"/>
    <property type="match status" value="1"/>
</dbReference>
<dbReference type="Gene3D" id="2.40.320.10">
    <property type="entry name" value="Hypothetical Protein Pfu-838710-001"/>
    <property type="match status" value="1"/>
</dbReference>
<evidence type="ECO:0000313" key="2">
    <source>
        <dbReference type="Proteomes" id="UP000694844"/>
    </source>
</evidence>
<dbReference type="GeneID" id="111136102"/>
<dbReference type="RefSeq" id="XP_022342416.1">
    <property type="nucleotide sequence ID" value="XM_022486708.1"/>
</dbReference>
<dbReference type="SUPFAM" id="SSF52540">
    <property type="entry name" value="P-loop containing nucleoside triphosphate hydrolases"/>
    <property type="match status" value="1"/>
</dbReference>
<keyword evidence="2" id="KW-1185">Reference proteome</keyword>
<accession>A0A8B8ER40</accession>
<evidence type="ECO:0000259" key="1">
    <source>
        <dbReference type="Pfam" id="PF13521"/>
    </source>
</evidence>
<sequence>MRSCYWMKHFHLFRRYASHFTLQLTRRYRYIDVHKQIFVMSQEEGKNRNKVYKVVLTGGPCGGKTTGQARLCSFFESMNWKVYRLPETAYIFLSGGVKFTSLSKEDAYRLQRNLIKTMMQIEDTFFDLANTCEQNCLLICDRGLMDGSAYLDPTDWERMKQENGWNSVQLRDNRYNQIIHMVSAANGAEPFYTIDGHNTRHEGLDTARKLDEITAAAWVGHPYYDVIDNSTGFEEKVNRMISTVCSRLGIEVNDRLSSESKKRKFLVKSLAPESMFPGYQDFDVQHYYLSSPSRKTQARIRKRGQNGYWTYTHTMRRQVQDSMVEIRMSISEKDFNILYEQRDAKRHPIYKKRRCFLWNNQYFHLDIYKEPNPERCKGLMLLETYTALKGDDLPLPDFLEIEREVTGLTEYSMYNLSLKE</sequence>
<dbReference type="FunFam" id="3.40.50.300:FF:001321">
    <property type="entry name" value="Uncharacterized protein, isoform B"/>
    <property type="match status" value="1"/>
</dbReference>
<dbReference type="InterPro" id="IPR033469">
    <property type="entry name" value="CYTH-like_dom_sf"/>
</dbReference>
<reference evidence="3" key="1">
    <citation type="submission" date="2025-08" db="UniProtKB">
        <authorList>
            <consortium name="RefSeq"/>
        </authorList>
    </citation>
    <scope>IDENTIFICATION</scope>
    <source>
        <tissue evidence="3">Whole sample</tissue>
    </source>
</reference>
<dbReference type="GO" id="GO:0005525">
    <property type="term" value="F:GTP binding"/>
    <property type="evidence" value="ECO:0007669"/>
    <property type="project" value="TreeGrafter"/>
</dbReference>
<dbReference type="Gene3D" id="3.40.50.300">
    <property type="entry name" value="P-loop containing nucleotide triphosphate hydrolases"/>
    <property type="match status" value="1"/>
</dbReference>
<dbReference type="Pfam" id="PF13521">
    <property type="entry name" value="AAA_28"/>
    <property type="match status" value="1"/>
</dbReference>
<gene>
    <name evidence="3" type="primary">LOC111136102</name>
</gene>
<dbReference type="Proteomes" id="UP000694844">
    <property type="component" value="Chromosome 5"/>
</dbReference>
<dbReference type="PANTHER" id="PTHR34932">
    <property type="entry name" value="TRPL TRANSLOCATION DEFECT PROTEIN 14"/>
    <property type="match status" value="1"/>
</dbReference>
<dbReference type="FunFam" id="2.40.320.10:FF:000003">
    <property type="entry name" value="Uncharacterized protein, isoform C"/>
    <property type="match status" value="1"/>
</dbReference>
<dbReference type="InterPro" id="IPR027417">
    <property type="entry name" value="P-loop_NTPase"/>
</dbReference>
<name>A0A8B8ER40_CRAVI</name>
<protein>
    <submittedName>
        <fullName evidence="3">TRPL translocation defect protein 14-like</fullName>
    </submittedName>
</protein>
<organism evidence="2 3">
    <name type="scientific">Crassostrea virginica</name>
    <name type="common">Eastern oyster</name>
    <dbReference type="NCBI Taxonomy" id="6565"/>
    <lineage>
        <taxon>Eukaryota</taxon>
        <taxon>Metazoa</taxon>
        <taxon>Spiralia</taxon>
        <taxon>Lophotrochozoa</taxon>
        <taxon>Mollusca</taxon>
        <taxon>Bivalvia</taxon>
        <taxon>Autobranchia</taxon>
        <taxon>Pteriomorphia</taxon>
        <taxon>Ostreida</taxon>
        <taxon>Ostreoidea</taxon>
        <taxon>Ostreidae</taxon>
        <taxon>Crassostrea</taxon>
    </lineage>
</organism>
<dbReference type="KEGG" id="cvn:111136102"/>
<proteinExistence type="predicted"/>
<dbReference type="SUPFAM" id="SSF55154">
    <property type="entry name" value="CYTH-like phosphatases"/>
    <property type="match status" value="1"/>
</dbReference>
<feature type="domain" description="NadR/Ttd14 AAA" evidence="1">
    <location>
        <begin position="53"/>
        <end position="236"/>
    </location>
</feature>
<dbReference type="InterPro" id="IPR038727">
    <property type="entry name" value="NadR/Ttd14_AAA_dom"/>
</dbReference>
<dbReference type="OrthoDB" id="6375174at2759"/>